<feature type="transmembrane region" description="Helical" evidence="1">
    <location>
        <begin position="12"/>
        <end position="37"/>
    </location>
</feature>
<sequence>MTPVPHRRRKRLRWFYIALVLGFLTFLLGPSLIHLGYRMGTSNSEKQTMRERYQHLSQIKHHEKDPTEHQEQHDIYLWFHSRGWNIDEGWHENFAAERLRHWRELCEYWE</sequence>
<dbReference type="EMBL" id="BAABRL010000003">
    <property type="protein sequence ID" value="GAA5495143.1"/>
    <property type="molecule type" value="Genomic_DNA"/>
</dbReference>
<evidence type="ECO:0000313" key="2">
    <source>
        <dbReference type="EMBL" id="GAA5495143.1"/>
    </source>
</evidence>
<keyword evidence="1" id="KW-1133">Transmembrane helix</keyword>
<proteinExistence type="predicted"/>
<keyword evidence="1" id="KW-0472">Membrane</keyword>
<accession>A0ABP9UXE0</accession>
<name>A0ABP9UXE0_9BACT</name>
<gene>
    <name evidence="2" type="ORF">Rhal01_01315</name>
</gene>
<keyword evidence="1" id="KW-0812">Transmembrane</keyword>
<comment type="caution">
    <text evidence="2">The sequence shown here is derived from an EMBL/GenBank/DDBJ whole genome shotgun (WGS) entry which is preliminary data.</text>
</comment>
<organism evidence="2 3">
    <name type="scientific">Rubritalea halochordaticola</name>
    <dbReference type="NCBI Taxonomy" id="714537"/>
    <lineage>
        <taxon>Bacteria</taxon>
        <taxon>Pseudomonadati</taxon>
        <taxon>Verrucomicrobiota</taxon>
        <taxon>Verrucomicrobiia</taxon>
        <taxon>Verrucomicrobiales</taxon>
        <taxon>Rubritaleaceae</taxon>
        <taxon>Rubritalea</taxon>
    </lineage>
</organism>
<protein>
    <submittedName>
        <fullName evidence="2">Uncharacterized protein</fullName>
    </submittedName>
</protein>
<evidence type="ECO:0000256" key="1">
    <source>
        <dbReference type="SAM" id="Phobius"/>
    </source>
</evidence>
<keyword evidence="3" id="KW-1185">Reference proteome</keyword>
<reference evidence="2 3" key="1">
    <citation type="submission" date="2024-02" db="EMBL/GenBank/DDBJ databases">
        <title>Rubritalea halochordaticola NBRC 107102.</title>
        <authorList>
            <person name="Ichikawa N."/>
            <person name="Katano-Makiyama Y."/>
            <person name="Hidaka K."/>
        </authorList>
    </citation>
    <scope>NUCLEOTIDE SEQUENCE [LARGE SCALE GENOMIC DNA]</scope>
    <source>
        <strain evidence="2 3">NBRC 107102</strain>
    </source>
</reference>
<evidence type="ECO:0000313" key="3">
    <source>
        <dbReference type="Proteomes" id="UP001424741"/>
    </source>
</evidence>
<dbReference type="RefSeq" id="WP_346187983.1">
    <property type="nucleotide sequence ID" value="NZ_BAABRL010000003.1"/>
</dbReference>
<dbReference type="Proteomes" id="UP001424741">
    <property type="component" value="Unassembled WGS sequence"/>
</dbReference>